<evidence type="ECO:0000313" key="3">
    <source>
        <dbReference type="Proteomes" id="UP000321926"/>
    </source>
</evidence>
<evidence type="ECO:0000313" key="2">
    <source>
        <dbReference type="EMBL" id="TXK44302.1"/>
    </source>
</evidence>
<feature type="domain" description="FAS1" evidence="1">
    <location>
        <begin position="35"/>
        <end position="237"/>
    </location>
</feature>
<dbReference type="PANTHER" id="PTHR10900:SF77">
    <property type="entry name" value="FI19380P1"/>
    <property type="match status" value="1"/>
</dbReference>
<reference evidence="2 3" key="1">
    <citation type="submission" date="2019-08" db="EMBL/GenBank/DDBJ databases">
        <authorList>
            <person name="Shi S."/>
        </authorList>
    </citation>
    <scope>NUCLEOTIDE SEQUENCE [LARGE SCALE GENOMIC DNA]</scope>
    <source>
        <strain evidence="2 3">GY10130</strain>
    </source>
</reference>
<dbReference type="GO" id="GO:0005615">
    <property type="term" value="C:extracellular space"/>
    <property type="evidence" value="ECO:0007669"/>
    <property type="project" value="TreeGrafter"/>
</dbReference>
<dbReference type="PANTHER" id="PTHR10900">
    <property type="entry name" value="PERIOSTIN-RELATED"/>
    <property type="match status" value="1"/>
</dbReference>
<dbReference type="SMART" id="SM00554">
    <property type="entry name" value="FAS1"/>
    <property type="match status" value="2"/>
</dbReference>
<proteinExistence type="predicted"/>
<dbReference type="Pfam" id="PF02469">
    <property type="entry name" value="Fasciclin"/>
    <property type="match status" value="3"/>
</dbReference>
<protein>
    <recommendedName>
        <fullName evidence="1">FAS1 domain-containing protein</fullName>
    </recommendedName>
</protein>
<feature type="domain" description="FAS1" evidence="1">
    <location>
        <begin position="417"/>
        <end position="570"/>
    </location>
</feature>
<dbReference type="SUPFAM" id="SSF82153">
    <property type="entry name" value="FAS1 domain"/>
    <property type="match status" value="4"/>
</dbReference>
<dbReference type="Proteomes" id="UP000321926">
    <property type="component" value="Unassembled WGS sequence"/>
</dbReference>
<name>A0A5C8K3P6_9BACT</name>
<comment type="caution">
    <text evidence="2">The sequence shown here is derived from an EMBL/GenBank/DDBJ whole genome shotgun (WGS) entry which is preliminary data.</text>
</comment>
<accession>A0A5C8K3P6</accession>
<sequence>MSKPAKVFLYYLTLLILLTNCKDKDEHYVRPDSLEDPIYQQLEARGNFKNLLALIEKADYKITLQSGAGYWTLFAPNDAAFEKYFAGKGISGVDAIDKATATQIVKYVLVYNAFMTDRLDDYQSPTGWADGQAFKRKTAYYKGVNLGTVKQGDNVLTDQFLISANRNGNFVFTDNNNKYIPYYINTYFAGQQLSGADYNFFYPDVAWNNSFHVANAKVVTSNIIAENGIIHEIDEVILPLHNIDEHLAGKPEYSVFRDLFEKYMVYYMPNAQATQRNQLLTGSGNPVYVKMYDNQLEFSLNDEGFEVSGATRLENEGQSNTYTIFAPKNEVVTNYFNTVLTHPEKYKSVEELPVNVIRDFLNAHMFPMTVWPSKFNNLPLKTSPDARLDAGTHVTEAKVLSNGFFYGTNKVQEANVFHTVYGKAYLNPSYSMMIRALEAYKESLIIPNVRYTLFLISDKALTEAGFSWNTRFSRWDYASPTGGVNLAGASAQLRLQRIIEQHIVPAGDNRNQVFSNLNGEGVMRTFGEEFIRYTDGKVFAGGNADQNELVNLIGPEQTSNGVVYYVDRILNFSDLKASQHIAANPAFSHFYNYIANSTLLWDPATLHIKGTAVGTPYTYLIPTNEAIQQAVDDGLLPGTAAGPNFTPGTTADQDKVVRFIQYHIIAKDQVALKNLPDDARHYETVFRNVNGVIGAVQVAYNGSQMVITDAYDRTAKVISPNSNILSNRAVIHQIDNYLQYREF</sequence>
<evidence type="ECO:0000259" key="1">
    <source>
        <dbReference type="PROSITE" id="PS50213"/>
    </source>
</evidence>
<gene>
    <name evidence="2" type="ORF">FVR03_13780</name>
</gene>
<dbReference type="PROSITE" id="PS50213">
    <property type="entry name" value="FAS1"/>
    <property type="match status" value="3"/>
</dbReference>
<dbReference type="AlphaFoldDB" id="A0A5C8K3P6"/>
<dbReference type="Gene3D" id="2.30.180.10">
    <property type="entry name" value="FAS1 domain"/>
    <property type="match status" value="3"/>
</dbReference>
<keyword evidence="3" id="KW-1185">Reference proteome</keyword>
<dbReference type="InterPro" id="IPR050904">
    <property type="entry name" value="Adhesion/Biosynth-related"/>
</dbReference>
<dbReference type="InterPro" id="IPR000782">
    <property type="entry name" value="FAS1_domain"/>
</dbReference>
<organism evidence="2 3">
    <name type="scientific">Pontibacter qinzhouensis</name>
    <dbReference type="NCBI Taxonomy" id="2603253"/>
    <lineage>
        <taxon>Bacteria</taxon>
        <taxon>Pseudomonadati</taxon>
        <taxon>Bacteroidota</taxon>
        <taxon>Cytophagia</taxon>
        <taxon>Cytophagales</taxon>
        <taxon>Hymenobacteraceae</taxon>
        <taxon>Pontibacter</taxon>
    </lineage>
</organism>
<dbReference type="InterPro" id="IPR036378">
    <property type="entry name" value="FAS1_dom_sf"/>
</dbReference>
<feature type="domain" description="FAS1" evidence="1">
    <location>
        <begin position="574"/>
        <end position="738"/>
    </location>
</feature>
<dbReference type="EMBL" id="VRTY01000050">
    <property type="protein sequence ID" value="TXK44302.1"/>
    <property type="molecule type" value="Genomic_DNA"/>
</dbReference>
<dbReference type="OrthoDB" id="659398at2"/>